<protein>
    <recommendedName>
        <fullName evidence="3">Polyketide cyclase</fullName>
    </recommendedName>
</protein>
<name>A0A7W9ZKX1_NOVIT</name>
<dbReference type="RefSeq" id="WP_184265490.1">
    <property type="nucleotide sequence ID" value="NZ_JACIIX010000017.1"/>
</dbReference>
<evidence type="ECO:0000313" key="2">
    <source>
        <dbReference type="Proteomes" id="UP000544872"/>
    </source>
</evidence>
<dbReference type="AlphaFoldDB" id="A0A7W9ZKX1"/>
<evidence type="ECO:0000313" key="1">
    <source>
        <dbReference type="EMBL" id="MBB6212109.1"/>
    </source>
</evidence>
<evidence type="ECO:0008006" key="3">
    <source>
        <dbReference type="Google" id="ProtNLM"/>
    </source>
</evidence>
<comment type="caution">
    <text evidence="1">The sequence shown here is derived from an EMBL/GenBank/DDBJ whole genome shotgun (WGS) entry which is preliminary data.</text>
</comment>
<gene>
    <name evidence="1" type="ORF">FHS48_003557</name>
</gene>
<accession>A0A7W9ZKX1</accession>
<reference evidence="1 2" key="1">
    <citation type="submission" date="2020-08" db="EMBL/GenBank/DDBJ databases">
        <title>Genomic Encyclopedia of Type Strains, Phase IV (KMG-IV): sequencing the most valuable type-strain genomes for metagenomic binning, comparative biology and taxonomic classification.</title>
        <authorList>
            <person name="Goeker M."/>
        </authorList>
    </citation>
    <scope>NUCLEOTIDE SEQUENCE [LARGE SCALE GENOMIC DNA]</scope>
    <source>
        <strain evidence="1 2">DSM 11590</strain>
    </source>
</reference>
<organism evidence="1 2">
    <name type="scientific">Novispirillum itersonii</name>
    <name type="common">Aquaspirillum itersonii</name>
    <dbReference type="NCBI Taxonomy" id="189"/>
    <lineage>
        <taxon>Bacteria</taxon>
        <taxon>Pseudomonadati</taxon>
        <taxon>Pseudomonadota</taxon>
        <taxon>Alphaproteobacteria</taxon>
        <taxon>Rhodospirillales</taxon>
        <taxon>Novispirillaceae</taxon>
        <taxon>Novispirillum</taxon>
    </lineage>
</organism>
<proteinExistence type="predicted"/>
<keyword evidence="2" id="KW-1185">Reference proteome</keyword>
<sequence>MSDILWPAGYVPGFTDNYCSNEVIIATLTTEDIWPFLNTPARWPGYYRNCADIRFYDAAGPDLALGTRFFFSTFGFPVEARVVEHVAPVKGQPARIAWHGWSGEDGAADRLDVHHAWLIEDLSENRVRILTQETQNGAPARQLARTIPNPMINGHQEWLDGLVAAARTAKQ</sequence>
<dbReference type="EMBL" id="JACIIX010000017">
    <property type="protein sequence ID" value="MBB6212109.1"/>
    <property type="molecule type" value="Genomic_DNA"/>
</dbReference>
<dbReference type="Proteomes" id="UP000544872">
    <property type="component" value="Unassembled WGS sequence"/>
</dbReference>
<dbReference type="InterPro" id="IPR023393">
    <property type="entry name" value="START-like_dom_sf"/>
</dbReference>
<dbReference type="Gene3D" id="3.30.530.20">
    <property type="match status" value="1"/>
</dbReference>
<dbReference type="SUPFAM" id="SSF55961">
    <property type="entry name" value="Bet v1-like"/>
    <property type="match status" value="1"/>
</dbReference>